<dbReference type="PANTHER" id="PTHR22550:SF5">
    <property type="entry name" value="LEUCINE ZIPPER PROTEIN 4"/>
    <property type="match status" value="1"/>
</dbReference>
<keyword evidence="4" id="KW-0812">Transmembrane</keyword>
<feature type="compositionally biased region" description="Polar residues" evidence="3">
    <location>
        <begin position="521"/>
        <end position="530"/>
    </location>
</feature>
<name>A0A1G8GF46_9BACL</name>
<dbReference type="RefSeq" id="WP_090711711.1">
    <property type="nucleotide sequence ID" value="NZ_CBCSKY010000013.1"/>
</dbReference>
<dbReference type="Pfam" id="PF03323">
    <property type="entry name" value="GerA"/>
    <property type="match status" value="1"/>
</dbReference>
<feature type="compositionally biased region" description="Basic and acidic residues" evidence="3">
    <location>
        <begin position="537"/>
        <end position="546"/>
    </location>
</feature>
<reference evidence="6" key="1">
    <citation type="submission" date="2016-10" db="EMBL/GenBank/DDBJ databases">
        <authorList>
            <person name="Varghese N."/>
            <person name="Submissions S."/>
        </authorList>
    </citation>
    <scope>NUCLEOTIDE SEQUENCE [LARGE SCALE GENOMIC DNA]</scope>
    <source>
        <strain evidence="6">CGMCC 1.11012</strain>
    </source>
</reference>
<dbReference type="InterPro" id="IPR004995">
    <property type="entry name" value="Spore_Ger"/>
</dbReference>
<dbReference type="OrthoDB" id="1726708at2"/>
<feature type="transmembrane region" description="Helical" evidence="4">
    <location>
        <begin position="447"/>
        <end position="469"/>
    </location>
</feature>
<gene>
    <name evidence="5" type="ORF">SAMN05216192_10274</name>
</gene>
<keyword evidence="6" id="KW-1185">Reference proteome</keyword>
<dbReference type="GO" id="GO:0009847">
    <property type="term" value="P:spore germination"/>
    <property type="evidence" value="ECO:0007669"/>
    <property type="project" value="InterPro"/>
</dbReference>
<feature type="transmembrane region" description="Helical" evidence="4">
    <location>
        <begin position="280"/>
        <end position="303"/>
    </location>
</feature>
<protein>
    <submittedName>
        <fullName evidence="5">Spore germination protein KA</fullName>
    </submittedName>
</protein>
<dbReference type="STRING" id="1174501.SAMN05216192_10274"/>
<evidence type="ECO:0000256" key="3">
    <source>
        <dbReference type="SAM" id="MobiDB-lite"/>
    </source>
</evidence>
<feature type="compositionally biased region" description="Basic and acidic residues" evidence="3">
    <location>
        <begin position="23"/>
        <end position="35"/>
    </location>
</feature>
<dbReference type="Proteomes" id="UP000199050">
    <property type="component" value="Unassembled WGS sequence"/>
</dbReference>
<feature type="transmembrane region" description="Helical" evidence="4">
    <location>
        <begin position="324"/>
        <end position="343"/>
    </location>
</feature>
<evidence type="ECO:0000256" key="4">
    <source>
        <dbReference type="SAM" id="Phobius"/>
    </source>
</evidence>
<proteinExistence type="inferred from homology"/>
<keyword evidence="4" id="KW-1133">Transmembrane helix</keyword>
<comment type="similarity">
    <text evidence="1">Belongs to the GerABKA family.</text>
</comment>
<organism evidence="5 6">
    <name type="scientific">Paenibacillus typhae</name>
    <dbReference type="NCBI Taxonomy" id="1174501"/>
    <lineage>
        <taxon>Bacteria</taxon>
        <taxon>Bacillati</taxon>
        <taxon>Bacillota</taxon>
        <taxon>Bacilli</taxon>
        <taxon>Bacillales</taxon>
        <taxon>Paenibacillaceae</taxon>
        <taxon>Paenibacillus</taxon>
    </lineage>
</organism>
<dbReference type="EMBL" id="FNDX01000002">
    <property type="protein sequence ID" value="SDH93003.1"/>
    <property type="molecule type" value="Genomic_DNA"/>
</dbReference>
<evidence type="ECO:0000256" key="2">
    <source>
        <dbReference type="ARBA" id="ARBA00023136"/>
    </source>
</evidence>
<keyword evidence="2 4" id="KW-0472">Membrane</keyword>
<accession>A0A1G8GF46</accession>
<dbReference type="AlphaFoldDB" id="A0A1G8GF46"/>
<dbReference type="InterPro" id="IPR050768">
    <property type="entry name" value="UPF0353/GerABKA_families"/>
</dbReference>
<evidence type="ECO:0000256" key="1">
    <source>
        <dbReference type="ARBA" id="ARBA00005278"/>
    </source>
</evidence>
<dbReference type="PIRSF" id="PIRSF005690">
    <property type="entry name" value="GerBA"/>
    <property type="match status" value="1"/>
</dbReference>
<feature type="region of interest" description="Disordered" evidence="3">
    <location>
        <begin position="509"/>
        <end position="546"/>
    </location>
</feature>
<evidence type="ECO:0000313" key="5">
    <source>
        <dbReference type="EMBL" id="SDH93003.1"/>
    </source>
</evidence>
<feature type="transmembrane region" description="Helical" evidence="4">
    <location>
        <begin position="413"/>
        <end position="435"/>
    </location>
</feature>
<dbReference type="PANTHER" id="PTHR22550">
    <property type="entry name" value="SPORE GERMINATION PROTEIN"/>
    <property type="match status" value="1"/>
</dbReference>
<feature type="region of interest" description="Disordered" evidence="3">
    <location>
        <begin position="16"/>
        <end position="35"/>
    </location>
</feature>
<dbReference type="GO" id="GO:0016020">
    <property type="term" value="C:membrane"/>
    <property type="evidence" value="ECO:0007669"/>
    <property type="project" value="InterPro"/>
</dbReference>
<sequence>MFIKWMKQIFKPARSVTKRQKQHQGETPEKKDRHALPSSFEQNVGMLKSKFGKSPDFVLNELVNPKGLTLSAAVCYIDGLVETVLLPDLISAVIHLLDNEDSIQDAARSASEFRSMIPMGNVQSLSTEEEIMRAILAGNVLILLKNNDWMLGVGISGGVRRSVEEPTSQTVIRGPKEGFTEELSTNLSLLRRKLKTPALKFEQHIIGTYTQTRVVVAYLDGIARPEVVEEVNTRLKAIDTDSILESGYIEEFIQDAAITPFPTILNTERPDTLAGSLLDGMVGILVDGTPFVLIAPVTFFNFFHSSEDYYQRYDISTFLRAIRFVSFFVALLLPSLYIAVTTFQQEMIPTTLLITLTGQREGTPLPALFEALAMELIFEVIREAGVRMPRVIGPAISIVGALVLGQAAVQAGLVSSAMVIVVSFTAIANFVIPSINMASAVRLMRFVLMLLAGTFGLFGILAGLIPLLAHLVSLRSFGVNYFMPYAPYFKSNMKDLLLRVPWWAMKTRPNQKSGRNKFRQAPNQYPTSSDEAGVYQAEDKPQNKGN</sequence>
<evidence type="ECO:0000313" key="6">
    <source>
        <dbReference type="Proteomes" id="UP000199050"/>
    </source>
</evidence>